<feature type="region of interest" description="Disordered" evidence="1">
    <location>
        <begin position="22"/>
        <end position="44"/>
    </location>
</feature>
<name>A0A553K3V3_9ACTN</name>
<evidence type="ECO:0000259" key="2">
    <source>
        <dbReference type="Pfam" id="PF01336"/>
    </source>
</evidence>
<accession>A0A553K3V3</accession>
<organism evidence="3 4">
    <name type="scientific">Tessaracoccus rhinocerotis</name>
    <dbReference type="NCBI Taxonomy" id="1689449"/>
    <lineage>
        <taxon>Bacteria</taxon>
        <taxon>Bacillati</taxon>
        <taxon>Actinomycetota</taxon>
        <taxon>Actinomycetes</taxon>
        <taxon>Propionibacteriales</taxon>
        <taxon>Propionibacteriaceae</taxon>
        <taxon>Tessaracoccus</taxon>
    </lineage>
</organism>
<dbReference type="RefSeq" id="WP_143936447.1">
    <property type="nucleotide sequence ID" value="NZ_VKKG01000001.1"/>
</dbReference>
<protein>
    <submittedName>
        <fullName evidence="3">DNA-binding protein</fullName>
    </submittedName>
</protein>
<dbReference type="Proteomes" id="UP000317638">
    <property type="component" value="Unassembled WGS sequence"/>
</dbReference>
<dbReference type="InterPro" id="IPR012340">
    <property type="entry name" value="NA-bd_OB-fold"/>
</dbReference>
<keyword evidence="3" id="KW-0238">DNA-binding</keyword>
<dbReference type="EMBL" id="VKKG01000001">
    <property type="protein sequence ID" value="TRY19358.1"/>
    <property type="molecule type" value="Genomic_DNA"/>
</dbReference>
<dbReference type="Gene3D" id="2.40.50.140">
    <property type="entry name" value="Nucleic acid-binding proteins"/>
    <property type="match status" value="1"/>
</dbReference>
<dbReference type="AlphaFoldDB" id="A0A553K3V3"/>
<evidence type="ECO:0000256" key="1">
    <source>
        <dbReference type="SAM" id="MobiDB-lite"/>
    </source>
</evidence>
<dbReference type="CDD" id="cd04488">
    <property type="entry name" value="RecG_wedge_OBF"/>
    <property type="match status" value="1"/>
</dbReference>
<evidence type="ECO:0000313" key="3">
    <source>
        <dbReference type="EMBL" id="TRY19358.1"/>
    </source>
</evidence>
<reference evidence="3 4" key="1">
    <citation type="submission" date="2019-07" db="EMBL/GenBank/DDBJ databases">
        <authorList>
            <person name="Zhou L.-Y."/>
        </authorList>
    </citation>
    <scope>NUCLEOTIDE SEQUENCE [LARGE SCALE GENOMIC DNA]</scope>
    <source>
        <strain evidence="3 4">YIM 101269</strain>
    </source>
</reference>
<proteinExistence type="predicted"/>
<gene>
    <name evidence="3" type="ORF">FOJ82_00100</name>
</gene>
<sequence length="124" mass="13683">MPERPRKPRRSLGSRIRRILSTAEELEAEDQQERARESGAQQISEAVPRSVVKLRGTISAMTAQPDSGWLEAELSDGSGTVKLVWMGHRRLDCVVPGTEILVSGRLAGDQSGKVIYNPDFEVLL</sequence>
<evidence type="ECO:0000313" key="4">
    <source>
        <dbReference type="Proteomes" id="UP000317638"/>
    </source>
</evidence>
<comment type="caution">
    <text evidence="3">The sequence shown here is derived from an EMBL/GenBank/DDBJ whole genome shotgun (WGS) entry which is preliminary data.</text>
</comment>
<dbReference type="Pfam" id="PF01336">
    <property type="entry name" value="tRNA_anti-codon"/>
    <property type="match status" value="1"/>
</dbReference>
<dbReference type="OrthoDB" id="3268233at2"/>
<dbReference type="GO" id="GO:0003677">
    <property type="term" value="F:DNA binding"/>
    <property type="evidence" value="ECO:0007669"/>
    <property type="project" value="UniProtKB-KW"/>
</dbReference>
<keyword evidence="4" id="KW-1185">Reference proteome</keyword>
<feature type="domain" description="OB" evidence="2">
    <location>
        <begin position="52"/>
        <end position="123"/>
    </location>
</feature>
<dbReference type="InterPro" id="IPR004365">
    <property type="entry name" value="NA-bd_OB_tRNA"/>
</dbReference>